<feature type="transmembrane region" description="Helical" evidence="8">
    <location>
        <begin position="242"/>
        <end position="268"/>
    </location>
</feature>
<evidence type="ECO:0000313" key="10">
    <source>
        <dbReference type="EMBL" id="MCP8897779.1"/>
    </source>
</evidence>
<keyword evidence="7 8" id="KW-0472">Membrane</keyword>
<dbReference type="InterPro" id="IPR011701">
    <property type="entry name" value="MFS"/>
</dbReference>
<keyword evidence="5 8" id="KW-0812">Transmembrane</keyword>
<keyword evidence="6 8" id="KW-1133">Transmembrane helix</keyword>
<feature type="transmembrane region" description="Helical" evidence="8">
    <location>
        <begin position="9"/>
        <end position="29"/>
    </location>
</feature>
<evidence type="ECO:0000256" key="2">
    <source>
        <dbReference type="ARBA" id="ARBA00006236"/>
    </source>
</evidence>
<reference evidence="10" key="2">
    <citation type="submission" date="2023-01" db="EMBL/GenBank/DDBJ databases">
        <title>Gilvimarinus xylanilyticus HB14 isolated from Caulerpa lentillifera aquaculture base in Hainan, China.</title>
        <authorList>
            <person name="Zhang Y.-J."/>
        </authorList>
    </citation>
    <scope>NUCLEOTIDE SEQUENCE</scope>
    <source>
        <strain evidence="10">HB14</strain>
    </source>
</reference>
<sequence>MTQLQLPRYFLLYLGALVALGPVAMDAYLPALPTMAQALGVSVATLSTSVSTFLVGFAAGQLLGGPLSDQIGRKRVCVIGTLLFILASAAIACSESAGTINLLRALQAFGGGFASITAMAQVRDAYPADEIGPRFATVMMVMMVAPVIAPLFGTALLSFGWQAIFIFQVSYACVLLAIMVPLIPETMRHPPRAISMSRIAHQYGEILLHRQDGKFIAARFALCMGSAAGILLIYVTHASYLYMTYFGIGETHFSVLFGGAAVGLIGANSLSTQLLKRYRALNVFAAVIVFQALLVIAFTGLAYLDALNLSLAASLIILMVSCVGVINPAGATHFMGMFPPHQGGSAAAIQTVSMFVMGSGMGLVASVFVSHSITPIALCMLASSILSLLLLPSIRRYDQPSGRVN</sequence>
<dbReference type="GO" id="GO:1990961">
    <property type="term" value="P:xenobiotic detoxification by transmembrane export across the plasma membrane"/>
    <property type="evidence" value="ECO:0007669"/>
    <property type="project" value="InterPro"/>
</dbReference>
<evidence type="ECO:0000256" key="7">
    <source>
        <dbReference type="ARBA" id="ARBA00023136"/>
    </source>
</evidence>
<feature type="transmembrane region" description="Helical" evidence="8">
    <location>
        <begin position="309"/>
        <end position="326"/>
    </location>
</feature>
<comment type="similarity">
    <text evidence="2 8">Belongs to the major facilitator superfamily. Bcr/CmlA family.</text>
</comment>
<dbReference type="InterPro" id="IPR004812">
    <property type="entry name" value="Efflux_drug-R_Bcr/CmlA"/>
</dbReference>
<keyword evidence="11" id="KW-1185">Reference proteome</keyword>
<feature type="transmembrane region" description="Helical" evidence="8">
    <location>
        <begin position="159"/>
        <end position="183"/>
    </location>
</feature>
<dbReference type="GO" id="GO:0042910">
    <property type="term" value="F:xenobiotic transmembrane transporter activity"/>
    <property type="evidence" value="ECO:0007669"/>
    <property type="project" value="InterPro"/>
</dbReference>
<dbReference type="Pfam" id="PF07690">
    <property type="entry name" value="MFS_1"/>
    <property type="match status" value="1"/>
</dbReference>
<dbReference type="CDD" id="cd17320">
    <property type="entry name" value="MFS_MdfA_MDR_like"/>
    <property type="match status" value="1"/>
</dbReference>
<dbReference type="PROSITE" id="PS00216">
    <property type="entry name" value="SUGAR_TRANSPORT_1"/>
    <property type="match status" value="1"/>
</dbReference>
<evidence type="ECO:0000256" key="4">
    <source>
        <dbReference type="ARBA" id="ARBA00022475"/>
    </source>
</evidence>
<keyword evidence="3 8" id="KW-0813">Transport</keyword>
<dbReference type="Proteomes" id="UP001139319">
    <property type="component" value="Unassembled WGS sequence"/>
</dbReference>
<dbReference type="AlphaFoldDB" id="A0A9X2KS27"/>
<feature type="transmembrane region" description="Helical" evidence="8">
    <location>
        <begin position="347"/>
        <end position="369"/>
    </location>
</feature>
<feature type="domain" description="Major facilitator superfamily (MFS) profile" evidence="9">
    <location>
        <begin position="8"/>
        <end position="395"/>
    </location>
</feature>
<dbReference type="GO" id="GO:0005886">
    <property type="term" value="C:plasma membrane"/>
    <property type="evidence" value="ECO:0007669"/>
    <property type="project" value="UniProtKB-SubCell"/>
</dbReference>
<dbReference type="Gene3D" id="1.20.1720.10">
    <property type="entry name" value="Multidrug resistance protein D"/>
    <property type="match status" value="1"/>
</dbReference>
<evidence type="ECO:0000256" key="8">
    <source>
        <dbReference type="RuleBase" id="RU365088"/>
    </source>
</evidence>
<organism evidence="10 11">
    <name type="scientific">Gilvimarinus xylanilyticus</name>
    <dbReference type="NCBI Taxonomy" id="2944139"/>
    <lineage>
        <taxon>Bacteria</taxon>
        <taxon>Pseudomonadati</taxon>
        <taxon>Pseudomonadota</taxon>
        <taxon>Gammaproteobacteria</taxon>
        <taxon>Cellvibrionales</taxon>
        <taxon>Cellvibrionaceae</taxon>
        <taxon>Gilvimarinus</taxon>
    </lineage>
</organism>
<dbReference type="PANTHER" id="PTHR23502">
    <property type="entry name" value="MAJOR FACILITATOR SUPERFAMILY"/>
    <property type="match status" value="1"/>
</dbReference>
<proteinExistence type="inferred from homology"/>
<keyword evidence="4" id="KW-1003">Cell membrane</keyword>
<feature type="transmembrane region" description="Helical" evidence="8">
    <location>
        <begin position="76"/>
        <end position="97"/>
    </location>
</feature>
<evidence type="ECO:0000256" key="6">
    <source>
        <dbReference type="ARBA" id="ARBA00022989"/>
    </source>
</evidence>
<dbReference type="InterPro" id="IPR036259">
    <property type="entry name" value="MFS_trans_sf"/>
</dbReference>
<comment type="caution">
    <text evidence="10">The sequence shown here is derived from an EMBL/GenBank/DDBJ whole genome shotgun (WGS) entry which is preliminary data.</text>
</comment>
<dbReference type="PANTHER" id="PTHR23502:SF132">
    <property type="entry name" value="POLYAMINE TRANSPORTER 2-RELATED"/>
    <property type="match status" value="1"/>
</dbReference>
<reference evidence="10" key="1">
    <citation type="submission" date="2022-05" db="EMBL/GenBank/DDBJ databases">
        <authorList>
            <person name="Sun H.-N."/>
        </authorList>
    </citation>
    <scope>NUCLEOTIDE SEQUENCE</scope>
    <source>
        <strain evidence="10">HB14</strain>
    </source>
</reference>
<name>A0A9X2KS27_9GAMM</name>
<dbReference type="RefSeq" id="WP_253966079.1">
    <property type="nucleotide sequence ID" value="NZ_JAMFTH010000001.1"/>
</dbReference>
<feature type="transmembrane region" description="Helical" evidence="8">
    <location>
        <begin position="280"/>
        <end position="303"/>
    </location>
</feature>
<protein>
    <recommendedName>
        <fullName evidence="8">Bcr/CflA family efflux transporter</fullName>
    </recommendedName>
</protein>
<feature type="transmembrane region" description="Helical" evidence="8">
    <location>
        <begin position="134"/>
        <end position="153"/>
    </location>
</feature>
<dbReference type="InterPro" id="IPR020846">
    <property type="entry name" value="MFS_dom"/>
</dbReference>
<evidence type="ECO:0000256" key="5">
    <source>
        <dbReference type="ARBA" id="ARBA00022692"/>
    </source>
</evidence>
<dbReference type="NCBIfam" id="TIGR00710">
    <property type="entry name" value="efflux_Bcr_CflA"/>
    <property type="match status" value="1"/>
</dbReference>
<feature type="transmembrane region" description="Helical" evidence="8">
    <location>
        <begin position="375"/>
        <end position="394"/>
    </location>
</feature>
<evidence type="ECO:0000256" key="3">
    <source>
        <dbReference type="ARBA" id="ARBA00022448"/>
    </source>
</evidence>
<evidence type="ECO:0000313" key="11">
    <source>
        <dbReference type="Proteomes" id="UP001139319"/>
    </source>
</evidence>
<accession>A0A9X2KS27</accession>
<gene>
    <name evidence="10" type="ORF">M6D89_00545</name>
</gene>
<dbReference type="EMBL" id="JAMFTH010000001">
    <property type="protein sequence ID" value="MCP8897779.1"/>
    <property type="molecule type" value="Genomic_DNA"/>
</dbReference>
<feature type="transmembrane region" description="Helical" evidence="8">
    <location>
        <begin position="216"/>
        <end position="236"/>
    </location>
</feature>
<evidence type="ECO:0000256" key="1">
    <source>
        <dbReference type="ARBA" id="ARBA00004651"/>
    </source>
</evidence>
<comment type="subcellular location">
    <subcellularLocation>
        <location evidence="8">Cell inner membrane</location>
        <topology evidence="8">Multi-pass membrane protein</topology>
    </subcellularLocation>
    <subcellularLocation>
        <location evidence="1">Cell membrane</location>
        <topology evidence="1">Multi-pass membrane protein</topology>
    </subcellularLocation>
</comment>
<keyword evidence="8" id="KW-0997">Cell inner membrane</keyword>
<feature type="transmembrane region" description="Helical" evidence="8">
    <location>
        <begin position="41"/>
        <end position="64"/>
    </location>
</feature>
<dbReference type="InterPro" id="IPR005829">
    <property type="entry name" value="Sugar_transporter_CS"/>
</dbReference>
<feature type="transmembrane region" description="Helical" evidence="8">
    <location>
        <begin position="103"/>
        <end position="122"/>
    </location>
</feature>
<evidence type="ECO:0000259" key="9">
    <source>
        <dbReference type="PROSITE" id="PS50850"/>
    </source>
</evidence>
<dbReference type="PROSITE" id="PS50850">
    <property type="entry name" value="MFS"/>
    <property type="match status" value="1"/>
</dbReference>
<dbReference type="SUPFAM" id="SSF103473">
    <property type="entry name" value="MFS general substrate transporter"/>
    <property type="match status" value="1"/>
</dbReference>